<accession>A0A1M4UAA5</accession>
<organism evidence="1 2">
    <name type="scientific">Seinonella peptonophila</name>
    <dbReference type="NCBI Taxonomy" id="112248"/>
    <lineage>
        <taxon>Bacteria</taxon>
        <taxon>Bacillati</taxon>
        <taxon>Bacillota</taxon>
        <taxon>Bacilli</taxon>
        <taxon>Bacillales</taxon>
        <taxon>Thermoactinomycetaceae</taxon>
        <taxon>Seinonella</taxon>
    </lineage>
</organism>
<dbReference type="EMBL" id="FQVL01000001">
    <property type="protein sequence ID" value="SHE53655.1"/>
    <property type="molecule type" value="Genomic_DNA"/>
</dbReference>
<evidence type="ECO:0000313" key="2">
    <source>
        <dbReference type="Proteomes" id="UP000184476"/>
    </source>
</evidence>
<reference evidence="1 2" key="1">
    <citation type="submission" date="2016-11" db="EMBL/GenBank/DDBJ databases">
        <authorList>
            <person name="Jaros S."/>
            <person name="Januszkiewicz K."/>
            <person name="Wedrychowicz H."/>
        </authorList>
    </citation>
    <scope>NUCLEOTIDE SEQUENCE [LARGE SCALE GENOMIC DNA]</scope>
    <source>
        <strain evidence="1 2">DSM 44666</strain>
    </source>
</reference>
<sequence>MTFAEDEVNERINKAFTDRLNRMKKKYECFDEIKSELEEVQWLWNPYDHPFAGECMLFVRIEDDLYQLEYGNKEQLKQLEQHLRKEIGLITVA</sequence>
<dbReference type="RefSeq" id="WP_073152526.1">
    <property type="nucleotide sequence ID" value="NZ_FQVL01000001.1"/>
</dbReference>
<keyword evidence="2" id="KW-1185">Reference proteome</keyword>
<evidence type="ECO:0000313" key="1">
    <source>
        <dbReference type="EMBL" id="SHE53655.1"/>
    </source>
</evidence>
<proteinExistence type="predicted"/>
<name>A0A1M4UAA5_9BACL</name>
<dbReference type="AlphaFoldDB" id="A0A1M4UAA5"/>
<dbReference type="Proteomes" id="UP000184476">
    <property type="component" value="Unassembled WGS sequence"/>
</dbReference>
<protein>
    <submittedName>
        <fullName evidence="1">Uncharacterized protein</fullName>
    </submittedName>
</protein>
<gene>
    <name evidence="1" type="ORF">SAMN05444392_101896</name>
</gene>